<keyword evidence="3" id="KW-1185">Reference proteome</keyword>
<accession>A0A383VZ81</accession>
<evidence type="ECO:0000313" key="3">
    <source>
        <dbReference type="Proteomes" id="UP000256970"/>
    </source>
</evidence>
<sequence>MAECINGCVHFKLVDDESRDQQLLLYKYKLVAATLSSKDVHHKTGLVSKAISPEARALLQDWEMAYIAEPDSAHYMASVVLSGAKPKVVFFESFQVTAAEDGLKYLAFKVLPQAGKDGGACIPADAIIDPHEMFGWSQDLLLEKYLEAATGLGIDITKSTSVSPLRMASTRLTMLKLASFMPHAASLVLQGLRDKDMAVYAQGQMQLDRLEREMRKLHRFHQELQREHDIASRHREDSMACWLATLEPRMSPATPSHEGLTSDPEQQLQSKDVTP</sequence>
<feature type="region of interest" description="Disordered" evidence="1">
    <location>
        <begin position="250"/>
        <end position="275"/>
    </location>
</feature>
<protein>
    <submittedName>
        <fullName evidence="2">Uncharacterized protein</fullName>
    </submittedName>
</protein>
<dbReference type="EMBL" id="FNXT01000992">
    <property type="protein sequence ID" value="SZX70531.1"/>
    <property type="molecule type" value="Genomic_DNA"/>
</dbReference>
<reference evidence="2 3" key="1">
    <citation type="submission" date="2016-10" db="EMBL/GenBank/DDBJ databases">
        <authorList>
            <person name="Cai Z."/>
        </authorList>
    </citation>
    <scope>NUCLEOTIDE SEQUENCE [LARGE SCALE GENOMIC DNA]</scope>
</reference>
<name>A0A383VZ81_TETOB</name>
<gene>
    <name evidence="2" type="ORF">BQ4739_LOCUS10739</name>
</gene>
<dbReference type="Proteomes" id="UP000256970">
    <property type="component" value="Unassembled WGS sequence"/>
</dbReference>
<proteinExistence type="predicted"/>
<evidence type="ECO:0000313" key="2">
    <source>
        <dbReference type="EMBL" id="SZX70531.1"/>
    </source>
</evidence>
<organism evidence="2 3">
    <name type="scientific">Tetradesmus obliquus</name>
    <name type="common">Green alga</name>
    <name type="synonym">Acutodesmus obliquus</name>
    <dbReference type="NCBI Taxonomy" id="3088"/>
    <lineage>
        <taxon>Eukaryota</taxon>
        <taxon>Viridiplantae</taxon>
        <taxon>Chlorophyta</taxon>
        <taxon>core chlorophytes</taxon>
        <taxon>Chlorophyceae</taxon>
        <taxon>CS clade</taxon>
        <taxon>Sphaeropleales</taxon>
        <taxon>Scenedesmaceae</taxon>
        <taxon>Tetradesmus</taxon>
    </lineage>
</organism>
<dbReference type="AlphaFoldDB" id="A0A383VZ81"/>
<evidence type="ECO:0000256" key="1">
    <source>
        <dbReference type="SAM" id="MobiDB-lite"/>
    </source>
</evidence>
<feature type="compositionally biased region" description="Polar residues" evidence="1">
    <location>
        <begin position="263"/>
        <end position="275"/>
    </location>
</feature>